<sequence length="238" mass="26508">MIWETLDEVSSAQMSTDLENSTGKNRENVMEQPTPISDVDLDVEITGIQRESSVQTRSLRSGKKSPQIPRAESSGRSGGSSSVRKEPTDSGKSTRTKKNKNKKIPKMPSSSSEKEDESEVFAPAEFRAMSATNVGALGLEYLRKVKNLRCTSKGLNGEVSGEIKRKLARAIDIVNTLIFKAEDTGDPDSMKLKNKSLIVKLEKYKIEDIRRKRELDDMKAAAEAFEKEVLDLRDRPTK</sequence>
<protein>
    <submittedName>
        <fullName evidence="2">Uncharacterized protein</fullName>
    </submittedName>
</protein>
<accession>A0AAV2MZ81</accession>
<gene>
    <name evidence="2" type="ORF">LPLAT_LOCUS11776</name>
</gene>
<reference evidence="2" key="1">
    <citation type="submission" date="2024-04" db="EMBL/GenBank/DDBJ databases">
        <authorList>
            <consortium name="Molecular Ecology Group"/>
        </authorList>
    </citation>
    <scope>NUCLEOTIDE SEQUENCE</scope>
</reference>
<organism evidence="2 3">
    <name type="scientific">Lasius platythorax</name>
    <dbReference type="NCBI Taxonomy" id="488582"/>
    <lineage>
        <taxon>Eukaryota</taxon>
        <taxon>Metazoa</taxon>
        <taxon>Ecdysozoa</taxon>
        <taxon>Arthropoda</taxon>
        <taxon>Hexapoda</taxon>
        <taxon>Insecta</taxon>
        <taxon>Pterygota</taxon>
        <taxon>Neoptera</taxon>
        <taxon>Endopterygota</taxon>
        <taxon>Hymenoptera</taxon>
        <taxon>Apocrita</taxon>
        <taxon>Aculeata</taxon>
        <taxon>Formicoidea</taxon>
        <taxon>Formicidae</taxon>
        <taxon>Formicinae</taxon>
        <taxon>Lasius</taxon>
        <taxon>Lasius</taxon>
    </lineage>
</organism>
<dbReference type="AlphaFoldDB" id="A0AAV2MZ81"/>
<proteinExistence type="predicted"/>
<evidence type="ECO:0000256" key="1">
    <source>
        <dbReference type="SAM" id="MobiDB-lite"/>
    </source>
</evidence>
<feature type="compositionally biased region" description="Polar residues" evidence="1">
    <location>
        <begin position="49"/>
        <end position="59"/>
    </location>
</feature>
<evidence type="ECO:0000313" key="3">
    <source>
        <dbReference type="Proteomes" id="UP001497644"/>
    </source>
</evidence>
<feature type="compositionally biased region" description="Polar residues" evidence="1">
    <location>
        <begin position="8"/>
        <end position="23"/>
    </location>
</feature>
<dbReference type="EMBL" id="CAXIPU020000982">
    <property type="protein sequence ID" value="CAL1672814.1"/>
    <property type="molecule type" value="Genomic_DNA"/>
</dbReference>
<keyword evidence="3" id="KW-1185">Reference proteome</keyword>
<comment type="caution">
    <text evidence="2">The sequence shown here is derived from an EMBL/GenBank/DDBJ whole genome shotgun (WGS) entry which is preliminary data.</text>
</comment>
<feature type="region of interest" description="Disordered" evidence="1">
    <location>
        <begin position="1"/>
        <end position="118"/>
    </location>
</feature>
<evidence type="ECO:0000313" key="2">
    <source>
        <dbReference type="EMBL" id="CAL1672814.1"/>
    </source>
</evidence>
<feature type="compositionally biased region" description="Basic residues" evidence="1">
    <location>
        <begin position="94"/>
        <end position="105"/>
    </location>
</feature>
<name>A0AAV2MZ81_9HYME</name>
<dbReference type="Proteomes" id="UP001497644">
    <property type="component" value="Unassembled WGS sequence"/>
</dbReference>